<sequence>MATTSACSLCGGQDSWRHSLLECNASRCVWALSEAEMVEHMLATSEPDARLWLFAMNESLPPEQFQLMIVTL</sequence>
<reference evidence="2" key="1">
    <citation type="journal article" date="2013" name="Nature">
        <title>Draft genome of the wheat A-genome progenitor Triticum urartu.</title>
        <authorList>
            <person name="Ling H.Q."/>
            <person name="Zhao S."/>
            <person name="Liu D."/>
            <person name="Wang J."/>
            <person name="Sun H."/>
            <person name="Zhang C."/>
            <person name="Fan H."/>
            <person name="Li D."/>
            <person name="Dong L."/>
            <person name="Tao Y."/>
            <person name="Gao C."/>
            <person name="Wu H."/>
            <person name="Li Y."/>
            <person name="Cui Y."/>
            <person name="Guo X."/>
            <person name="Zheng S."/>
            <person name="Wang B."/>
            <person name="Yu K."/>
            <person name="Liang Q."/>
            <person name="Yang W."/>
            <person name="Lou X."/>
            <person name="Chen J."/>
            <person name="Feng M."/>
            <person name="Jian J."/>
            <person name="Zhang X."/>
            <person name="Luo G."/>
            <person name="Jiang Y."/>
            <person name="Liu J."/>
            <person name="Wang Z."/>
            <person name="Sha Y."/>
            <person name="Zhang B."/>
            <person name="Wu H."/>
            <person name="Tang D."/>
            <person name="Shen Q."/>
            <person name="Xue P."/>
            <person name="Zou S."/>
            <person name="Wang X."/>
            <person name="Liu X."/>
            <person name="Wang F."/>
            <person name="Yang Y."/>
            <person name="An X."/>
            <person name="Dong Z."/>
            <person name="Zhang K."/>
            <person name="Zhang X."/>
            <person name="Luo M.C."/>
            <person name="Dvorak J."/>
            <person name="Tong Y."/>
            <person name="Wang J."/>
            <person name="Yang H."/>
            <person name="Li Z."/>
            <person name="Wang D."/>
            <person name="Zhang A."/>
            <person name="Wang J."/>
        </authorList>
    </citation>
    <scope>NUCLEOTIDE SEQUENCE</scope>
    <source>
        <strain evidence="2">cv. G1812</strain>
    </source>
</reference>
<dbReference type="Proteomes" id="UP000015106">
    <property type="component" value="Chromosome 6"/>
</dbReference>
<evidence type="ECO:0000313" key="1">
    <source>
        <dbReference type="EnsemblPlants" id="TuG1812G0600002090.01.T01.cds467985"/>
    </source>
</evidence>
<reference evidence="1" key="3">
    <citation type="submission" date="2022-06" db="UniProtKB">
        <authorList>
            <consortium name="EnsemblPlants"/>
        </authorList>
    </citation>
    <scope>IDENTIFICATION</scope>
</reference>
<dbReference type="AlphaFoldDB" id="A0A8R7QR45"/>
<protein>
    <submittedName>
        <fullName evidence="1">Uncharacterized protein</fullName>
    </submittedName>
</protein>
<accession>A0A8R7QR45</accession>
<dbReference type="Gramene" id="TuG1812G0600002090.01.T01">
    <property type="protein sequence ID" value="TuG1812G0600002090.01.T01.cds467985"/>
    <property type="gene ID" value="TuG1812G0600002090.01"/>
</dbReference>
<organism evidence="1 2">
    <name type="scientific">Triticum urartu</name>
    <name type="common">Red wild einkorn</name>
    <name type="synonym">Crithodium urartu</name>
    <dbReference type="NCBI Taxonomy" id="4572"/>
    <lineage>
        <taxon>Eukaryota</taxon>
        <taxon>Viridiplantae</taxon>
        <taxon>Streptophyta</taxon>
        <taxon>Embryophyta</taxon>
        <taxon>Tracheophyta</taxon>
        <taxon>Spermatophyta</taxon>
        <taxon>Magnoliopsida</taxon>
        <taxon>Liliopsida</taxon>
        <taxon>Poales</taxon>
        <taxon>Poaceae</taxon>
        <taxon>BOP clade</taxon>
        <taxon>Pooideae</taxon>
        <taxon>Triticodae</taxon>
        <taxon>Triticeae</taxon>
        <taxon>Triticinae</taxon>
        <taxon>Triticum</taxon>
    </lineage>
</organism>
<reference evidence="1" key="2">
    <citation type="submission" date="2018-03" db="EMBL/GenBank/DDBJ databases">
        <title>The Triticum urartu genome reveals the dynamic nature of wheat genome evolution.</title>
        <authorList>
            <person name="Ling H."/>
            <person name="Ma B."/>
            <person name="Shi X."/>
            <person name="Liu H."/>
            <person name="Dong L."/>
            <person name="Sun H."/>
            <person name="Cao Y."/>
            <person name="Gao Q."/>
            <person name="Zheng S."/>
            <person name="Li Y."/>
            <person name="Yu Y."/>
            <person name="Du H."/>
            <person name="Qi M."/>
            <person name="Li Y."/>
            <person name="Yu H."/>
            <person name="Cui Y."/>
            <person name="Wang N."/>
            <person name="Chen C."/>
            <person name="Wu H."/>
            <person name="Zhao Y."/>
            <person name="Zhang J."/>
            <person name="Li Y."/>
            <person name="Zhou W."/>
            <person name="Zhang B."/>
            <person name="Hu W."/>
            <person name="Eijk M."/>
            <person name="Tang J."/>
            <person name="Witsenboer H."/>
            <person name="Zhao S."/>
            <person name="Li Z."/>
            <person name="Zhang A."/>
            <person name="Wang D."/>
            <person name="Liang C."/>
        </authorList>
    </citation>
    <scope>NUCLEOTIDE SEQUENCE [LARGE SCALE GENOMIC DNA]</scope>
    <source>
        <strain evidence="1">cv. G1812</strain>
    </source>
</reference>
<proteinExistence type="predicted"/>
<evidence type="ECO:0000313" key="2">
    <source>
        <dbReference type="Proteomes" id="UP000015106"/>
    </source>
</evidence>
<keyword evidence="2" id="KW-1185">Reference proteome</keyword>
<name>A0A8R7QR45_TRIUA</name>
<dbReference type="EnsemblPlants" id="TuG1812G0600002090.01.T01">
    <property type="protein sequence ID" value="TuG1812G0600002090.01.T01.cds467985"/>
    <property type="gene ID" value="TuG1812G0600002090.01"/>
</dbReference>